<proteinExistence type="predicted"/>
<evidence type="ECO:0000313" key="9">
    <source>
        <dbReference type="EMBL" id="CAD5119977.1"/>
    </source>
</evidence>
<keyword evidence="6" id="KW-0915">Sodium</keyword>
<keyword evidence="10" id="KW-1185">Reference proteome</keyword>
<evidence type="ECO:0000256" key="5">
    <source>
        <dbReference type="ARBA" id="ARBA00023136"/>
    </source>
</evidence>
<dbReference type="PRINTS" id="PR00176">
    <property type="entry name" value="NANEUSMPORT"/>
</dbReference>
<feature type="binding site" evidence="6">
    <location>
        <position position="102"/>
    </location>
    <ligand>
        <name>Na(+)</name>
        <dbReference type="ChEBI" id="CHEBI:29101"/>
        <label>1</label>
    </ligand>
</feature>
<dbReference type="AlphaFoldDB" id="A0A7I8VVI7"/>
<feature type="region of interest" description="Disordered" evidence="7">
    <location>
        <begin position="290"/>
        <end position="312"/>
    </location>
</feature>
<feature type="transmembrane region" description="Helical" evidence="8">
    <location>
        <begin position="48"/>
        <end position="66"/>
    </location>
</feature>
<feature type="transmembrane region" description="Helical" evidence="8">
    <location>
        <begin position="23"/>
        <end position="41"/>
    </location>
</feature>
<feature type="transmembrane region" description="Helical" evidence="8">
    <location>
        <begin position="162"/>
        <end position="183"/>
    </location>
</feature>
<keyword evidence="5 8" id="KW-0472">Membrane</keyword>
<dbReference type="PROSITE" id="PS50267">
    <property type="entry name" value="NA_NEUROTRAN_SYMP_3"/>
    <property type="match status" value="1"/>
</dbReference>
<dbReference type="GO" id="GO:0046872">
    <property type="term" value="F:metal ion binding"/>
    <property type="evidence" value="ECO:0007669"/>
    <property type="project" value="UniProtKB-KW"/>
</dbReference>
<gene>
    <name evidence="9" type="ORF">DGYR_LOCUS8142</name>
</gene>
<organism evidence="9 10">
    <name type="scientific">Dimorphilus gyrociliatus</name>
    <dbReference type="NCBI Taxonomy" id="2664684"/>
    <lineage>
        <taxon>Eukaryota</taxon>
        <taxon>Metazoa</taxon>
        <taxon>Spiralia</taxon>
        <taxon>Lophotrochozoa</taxon>
        <taxon>Annelida</taxon>
        <taxon>Polychaeta</taxon>
        <taxon>Polychaeta incertae sedis</taxon>
        <taxon>Dinophilidae</taxon>
        <taxon>Dimorphilus</taxon>
    </lineage>
</organism>
<evidence type="ECO:0000313" key="10">
    <source>
        <dbReference type="Proteomes" id="UP000549394"/>
    </source>
</evidence>
<accession>A0A7I8VVI7</accession>
<dbReference type="PANTHER" id="PTHR11616:SF241">
    <property type="entry name" value="SODIUM- AND CHLORIDE-DEPENDENT GLYCINE TRANSPORTER 2"/>
    <property type="match status" value="1"/>
</dbReference>
<comment type="subcellular location">
    <subcellularLocation>
        <location evidence="1">Membrane</location>
        <topology evidence="1">Multi-pass membrane protein</topology>
    </subcellularLocation>
</comment>
<keyword evidence="3 8" id="KW-0812">Transmembrane</keyword>
<evidence type="ECO:0000256" key="2">
    <source>
        <dbReference type="ARBA" id="ARBA00022448"/>
    </source>
</evidence>
<evidence type="ECO:0000256" key="6">
    <source>
        <dbReference type="PIRSR" id="PIRSR600175-1"/>
    </source>
</evidence>
<comment type="caution">
    <text evidence="9">The sequence shown here is derived from an EMBL/GenBank/DDBJ whole genome shotgun (WGS) entry which is preliminary data.</text>
</comment>
<protein>
    <submittedName>
        <fullName evidence="9">DgyrCDS8562</fullName>
    </submittedName>
</protein>
<keyword evidence="4 8" id="KW-1133">Transmembrane helix</keyword>
<dbReference type="Pfam" id="PF00209">
    <property type="entry name" value="SNF"/>
    <property type="match status" value="1"/>
</dbReference>
<dbReference type="EMBL" id="CAJFCJ010000011">
    <property type="protein sequence ID" value="CAD5119977.1"/>
    <property type="molecule type" value="Genomic_DNA"/>
</dbReference>
<evidence type="ECO:0000256" key="3">
    <source>
        <dbReference type="ARBA" id="ARBA00022692"/>
    </source>
</evidence>
<name>A0A7I8VVI7_9ANNE</name>
<dbReference type="GO" id="GO:0035725">
    <property type="term" value="P:sodium ion transmembrane transport"/>
    <property type="evidence" value="ECO:0007669"/>
    <property type="project" value="TreeGrafter"/>
</dbReference>
<keyword evidence="6" id="KW-0479">Metal-binding</keyword>
<dbReference type="GO" id="GO:0005886">
    <property type="term" value="C:plasma membrane"/>
    <property type="evidence" value="ECO:0007669"/>
    <property type="project" value="TreeGrafter"/>
</dbReference>
<feature type="transmembrane region" description="Helical" evidence="8">
    <location>
        <begin position="131"/>
        <end position="150"/>
    </location>
</feature>
<sequence>MVLIETVVTGFVDEFPALGKTPLARLGTTIGFCIVFCLVAIPQTTQHAKNIVLGVVVTILQMVQVETVMTGLRDEFPQFNRTKVRYLGNIIVLCTVGFLMGLSCTTQMVGLETVMTGITDEFKIKIWWKRLLATVVVAVCMFLCGLPQVTQGGMFVLSLIDHYAASFSVLLIAFLEFIIIYWIYGGAQFSGDVKIMLGSPPGVWWRICWAILSPLAIVFIIIFSFINYKGAKYGSYTYPTWADFIGWCIALASFIPIIPIAIVKLLKSSGSNIFEKLKFITRPPCEREVERRQDVEMRQGPLLEEAPGALDA</sequence>
<dbReference type="GO" id="GO:0006865">
    <property type="term" value="P:amino acid transport"/>
    <property type="evidence" value="ECO:0007669"/>
    <property type="project" value="TreeGrafter"/>
</dbReference>
<dbReference type="InterPro" id="IPR037272">
    <property type="entry name" value="SNS_sf"/>
</dbReference>
<dbReference type="PANTHER" id="PTHR11616">
    <property type="entry name" value="SODIUM/CHLORIDE DEPENDENT TRANSPORTER"/>
    <property type="match status" value="1"/>
</dbReference>
<feature type="transmembrane region" description="Helical" evidence="8">
    <location>
        <begin position="203"/>
        <end position="224"/>
    </location>
</feature>
<feature type="transmembrane region" description="Helical" evidence="8">
    <location>
        <begin position="86"/>
        <end position="110"/>
    </location>
</feature>
<dbReference type="OrthoDB" id="6155318at2759"/>
<evidence type="ECO:0000256" key="7">
    <source>
        <dbReference type="SAM" id="MobiDB-lite"/>
    </source>
</evidence>
<dbReference type="SUPFAM" id="SSF161070">
    <property type="entry name" value="SNF-like"/>
    <property type="match status" value="1"/>
</dbReference>
<feature type="transmembrane region" description="Helical" evidence="8">
    <location>
        <begin position="244"/>
        <end position="266"/>
    </location>
</feature>
<dbReference type="InterPro" id="IPR000175">
    <property type="entry name" value="Na/ntran_symport"/>
</dbReference>
<reference evidence="9 10" key="1">
    <citation type="submission" date="2020-08" db="EMBL/GenBank/DDBJ databases">
        <authorList>
            <person name="Hejnol A."/>
        </authorList>
    </citation>
    <scope>NUCLEOTIDE SEQUENCE [LARGE SCALE GENOMIC DNA]</scope>
</reference>
<evidence type="ECO:0000256" key="8">
    <source>
        <dbReference type="SAM" id="Phobius"/>
    </source>
</evidence>
<evidence type="ECO:0000256" key="4">
    <source>
        <dbReference type="ARBA" id="ARBA00022989"/>
    </source>
</evidence>
<evidence type="ECO:0000256" key="1">
    <source>
        <dbReference type="ARBA" id="ARBA00004141"/>
    </source>
</evidence>
<keyword evidence="2" id="KW-0813">Transport</keyword>
<dbReference type="Proteomes" id="UP000549394">
    <property type="component" value="Unassembled WGS sequence"/>
</dbReference>